<dbReference type="PROSITE" id="PS50294">
    <property type="entry name" value="WD_REPEATS_REGION"/>
    <property type="match status" value="3"/>
</dbReference>
<protein>
    <recommendedName>
        <fullName evidence="9">Coronin</fullName>
    </recommendedName>
</protein>
<evidence type="ECO:0000313" key="12">
    <source>
        <dbReference type="EnsemblMetazoa" id="XP_030836620"/>
    </source>
</evidence>
<dbReference type="Proteomes" id="UP000007110">
    <property type="component" value="Unassembled WGS sequence"/>
</dbReference>
<dbReference type="OrthoDB" id="1850764at2759"/>
<dbReference type="Gene3D" id="2.130.10.10">
    <property type="entry name" value="YVTN repeat-like/Quinoprotein amine dehydrogenase"/>
    <property type="match status" value="2"/>
</dbReference>
<dbReference type="EnsemblMetazoa" id="XM_030980760">
    <property type="protein sequence ID" value="XP_030836620"/>
    <property type="gene ID" value="LOC585288"/>
</dbReference>
<comment type="subcellular location">
    <subcellularLocation>
        <location evidence="1">Cytoplasm</location>
    </subcellularLocation>
</comment>
<dbReference type="Pfam" id="PF00400">
    <property type="entry name" value="WD40"/>
    <property type="match status" value="3"/>
</dbReference>
<comment type="similarity">
    <text evidence="2 9">Belongs to the WD repeat coronin family.</text>
</comment>
<accession>A0A7M7NHN2</accession>
<comment type="function">
    <text evidence="7">F-actin regulator involved in anterograde Golgi to endosome transport: upon ubiquitination via 'Lys-33'-linked ubiquitin chains by the BCR(KLHL20) E3 ubiquitin ligase complex, interacts with EPS15 and localizes to the trans-Golgi network, where it promotes actin polymerization, thereby facilitating post-Golgi trafficking. May play a role in the maintenance of the Golgi apparatus morphology.</text>
</comment>
<evidence type="ECO:0000259" key="11">
    <source>
        <dbReference type="SMART" id="SM01166"/>
    </source>
</evidence>
<dbReference type="InterPro" id="IPR036322">
    <property type="entry name" value="WD40_repeat_dom_sf"/>
</dbReference>
<keyword evidence="5 9" id="KW-0677">Repeat</keyword>
<dbReference type="SMART" id="SM01167">
    <property type="entry name" value="DUF1900"/>
    <property type="match status" value="2"/>
</dbReference>
<feature type="compositionally biased region" description="Low complexity" evidence="10">
    <location>
        <begin position="434"/>
        <end position="478"/>
    </location>
</feature>
<dbReference type="OMA" id="TIMYMEV"/>
<evidence type="ECO:0000256" key="4">
    <source>
        <dbReference type="ARBA" id="ARBA00022574"/>
    </source>
</evidence>
<dbReference type="PROSITE" id="PS00678">
    <property type="entry name" value="WD_REPEATS_1"/>
    <property type="match status" value="2"/>
</dbReference>
<keyword evidence="6" id="KW-0009">Actin-binding</keyword>
<dbReference type="InterPro" id="IPR019775">
    <property type="entry name" value="WD40_repeat_CS"/>
</dbReference>
<dbReference type="GO" id="GO:0030036">
    <property type="term" value="P:actin cytoskeleton organization"/>
    <property type="evidence" value="ECO:0007669"/>
    <property type="project" value="UniProtKB-ARBA"/>
</dbReference>
<evidence type="ECO:0000256" key="3">
    <source>
        <dbReference type="ARBA" id="ARBA00022490"/>
    </source>
</evidence>
<dbReference type="GO" id="GO:0003779">
    <property type="term" value="F:actin binding"/>
    <property type="evidence" value="ECO:0007669"/>
    <property type="project" value="UniProtKB-KW"/>
</dbReference>
<keyword evidence="13" id="KW-1185">Reference proteome</keyword>
<proteinExistence type="inferred from homology"/>
<dbReference type="PANTHER" id="PTHR10856:SF20">
    <property type="entry name" value="CORONIN-7"/>
    <property type="match status" value="1"/>
</dbReference>
<reference evidence="13" key="1">
    <citation type="submission" date="2015-02" db="EMBL/GenBank/DDBJ databases">
        <title>Genome sequencing for Strongylocentrotus purpuratus.</title>
        <authorList>
            <person name="Murali S."/>
            <person name="Liu Y."/>
            <person name="Vee V."/>
            <person name="English A."/>
            <person name="Wang M."/>
            <person name="Skinner E."/>
            <person name="Han Y."/>
            <person name="Muzny D.M."/>
            <person name="Worley K.C."/>
            <person name="Gibbs R.A."/>
        </authorList>
    </citation>
    <scope>NUCLEOTIDE SEQUENCE</scope>
</reference>
<evidence type="ECO:0000256" key="8">
    <source>
        <dbReference type="PROSITE-ProRule" id="PRU00221"/>
    </source>
</evidence>
<feature type="repeat" description="WD" evidence="8">
    <location>
        <begin position="75"/>
        <end position="109"/>
    </location>
</feature>
<dbReference type="AlphaFoldDB" id="A0A7M7NHN2"/>
<evidence type="ECO:0000256" key="7">
    <source>
        <dbReference type="ARBA" id="ARBA00024838"/>
    </source>
</evidence>
<feature type="region of interest" description="Disordered" evidence="10">
    <location>
        <begin position="388"/>
        <end position="496"/>
    </location>
</feature>
<dbReference type="PROSITE" id="PS50082">
    <property type="entry name" value="WD_REPEATS_2"/>
    <property type="match status" value="3"/>
</dbReference>
<evidence type="ECO:0000256" key="2">
    <source>
        <dbReference type="ARBA" id="ARBA00009482"/>
    </source>
</evidence>
<dbReference type="GeneID" id="585288"/>
<dbReference type="InterPro" id="IPR015505">
    <property type="entry name" value="Coronin"/>
</dbReference>
<feature type="region of interest" description="Disordered" evidence="10">
    <location>
        <begin position="923"/>
        <end position="952"/>
    </location>
</feature>
<keyword evidence="4 8" id="KW-0853">WD repeat</keyword>
<dbReference type="CTD" id="79585"/>
<evidence type="ECO:0000256" key="10">
    <source>
        <dbReference type="SAM" id="MobiDB-lite"/>
    </source>
</evidence>
<dbReference type="InterPro" id="IPR001680">
    <property type="entry name" value="WD40_rpt"/>
</dbReference>
<evidence type="ECO:0000256" key="5">
    <source>
        <dbReference type="ARBA" id="ARBA00022737"/>
    </source>
</evidence>
<dbReference type="Pfam" id="PF08953">
    <property type="entry name" value="DUF1899"/>
    <property type="match status" value="2"/>
</dbReference>
<evidence type="ECO:0000313" key="13">
    <source>
        <dbReference type="Proteomes" id="UP000007110"/>
    </source>
</evidence>
<dbReference type="InterPro" id="IPR015048">
    <property type="entry name" value="DUF1899"/>
</dbReference>
<dbReference type="RefSeq" id="XP_030836620.1">
    <property type="nucleotide sequence ID" value="XM_030980760.1"/>
</dbReference>
<feature type="domain" description="DUF1899" evidence="11">
    <location>
        <begin position="493"/>
        <end position="557"/>
    </location>
</feature>
<name>A0A7M7NHN2_STRPU</name>
<feature type="repeat" description="WD" evidence="8">
    <location>
        <begin position="659"/>
        <end position="700"/>
    </location>
</feature>
<dbReference type="InParanoid" id="A0A7M7NHN2"/>
<keyword evidence="3" id="KW-0963">Cytoplasm</keyword>
<dbReference type="SMART" id="SM01166">
    <property type="entry name" value="DUF1899"/>
    <property type="match status" value="2"/>
</dbReference>
<reference evidence="12" key="2">
    <citation type="submission" date="2021-01" db="UniProtKB">
        <authorList>
            <consortium name="EnsemblMetazoa"/>
        </authorList>
    </citation>
    <scope>IDENTIFICATION</scope>
</reference>
<evidence type="ECO:0000256" key="6">
    <source>
        <dbReference type="ARBA" id="ARBA00023203"/>
    </source>
</evidence>
<dbReference type="SMART" id="SM00320">
    <property type="entry name" value="WD40"/>
    <property type="match status" value="6"/>
</dbReference>
<feature type="compositionally biased region" description="Basic residues" evidence="10">
    <location>
        <begin position="487"/>
        <end position="496"/>
    </location>
</feature>
<dbReference type="KEGG" id="spu:585288"/>
<evidence type="ECO:0000256" key="9">
    <source>
        <dbReference type="RuleBase" id="RU280818"/>
    </source>
</evidence>
<dbReference type="PANTHER" id="PTHR10856">
    <property type="entry name" value="CORONIN"/>
    <property type="match status" value="1"/>
</dbReference>
<evidence type="ECO:0000256" key="1">
    <source>
        <dbReference type="ARBA" id="ARBA00004496"/>
    </source>
</evidence>
<dbReference type="FunFam" id="2.130.10.10:FF:000076">
    <property type="entry name" value="Coronin"/>
    <property type="match status" value="2"/>
</dbReference>
<feature type="repeat" description="WD" evidence="8">
    <location>
        <begin position="616"/>
        <end position="658"/>
    </location>
</feature>
<dbReference type="GO" id="GO:0005737">
    <property type="term" value="C:cytoplasm"/>
    <property type="evidence" value="ECO:0007669"/>
    <property type="project" value="UniProtKB-SubCell"/>
</dbReference>
<feature type="domain" description="DUF1899" evidence="11">
    <location>
        <begin position="3"/>
        <end position="66"/>
    </location>
</feature>
<dbReference type="Pfam" id="PF16300">
    <property type="entry name" value="WD40_4"/>
    <property type="match status" value="2"/>
</dbReference>
<sequence>MNRFKVSKFKNAFCVNPKRETWITDVRTGSPSSCGNHIKASGAYMVYNADPPSGGCIGLLDVNSVGRQSQNLYLHHAHSSLVTDLDFSPFNDYLLATCSQDKTIKIWDLPEGGFADGLTGPVCSFQGGERRVENVLFHPTAKDLLTASVYTTVKIYDLTQEEEALAVEVAEDQLQGISWKLDGTLLATTSKDKKIRIVDPRANSVTSETQGHDDIRDSRVCWLGDRDHILSTGFNSRRARQVKVYDTRKFGTACCSADMGTATGTMMPLYDPDTQLVFLCGKGDQRIGIFEVLDGGARISDCTTYSSDQQQKGICLVPKKVLDVMSCEVGRLLQLTKQGIIPLKVEVPRTSHLNFYPELFPETAGDEPALSSTQWLAGENAQVAKFSLDPAKRKNMKPKKPANQDAPGSASSNQTQAGGDAPSIQTEDAKPDESPSSATPAPPASSSTSAAMATASSSSSSSSAPASSSTAKASSAASVSRTENASPKKKFTMAKTSKFKHLQGTLGQRKDHIFNIRNASINVFGESDGFHANKKWAAVPLAGSGGLITIIDINKPGKLPETGVPTVQNGSTMMDFCWDPFNDCRLAVACDDAKIRVWSFPEEGFEGTLTEPDVFLLGHQEKIYFIKFHPLASDVLLSASFDMFLKVWDLTTGEEILSLEGHTDQIFSAAWSPDGKRIATVCKDGLIRIYEPRSSNTPVAQGPGPEGSRGARIFWVHNGELLAVSGFEKDSARTVSLHDPKDLTEALQTLVIDKANPATLIPCYDPDTHVVFMTGKGERLVTCIEVLKEAPYFMPLSNYASPESHQALSFLPKTCCRIKDVEFMRALKLSKTTLETIHFTLPRVKKEYFQDDAFPDTKVTWEPVSTGADWFSGKNGEARTMNLCPEGMKYLSSIPKAGPPPKKYSSEQELTYKTDAEKREEIMSSMNTKLSLKSEPLPQDKFEGVDDDEWDD</sequence>
<dbReference type="InterPro" id="IPR015943">
    <property type="entry name" value="WD40/YVTN_repeat-like_dom_sf"/>
</dbReference>
<dbReference type="SUPFAM" id="SSF50978">
    <property type="entry name" value="WD40 repeat-like"/>
    <property type="match status" value="2"/>
</dbReference>
<organism evidence="12 13">
    <name type="scientific">Strongylocentrotus purpuratus</name>
    <name type="common">Purple sea urchin</name>
    <dbReference type="NCBI Taxonomy" id="7668"/>
    <lineage>
        <taxon>Eukaryota</taxon>
        <taxon>Metazoa</taxon>
        <taxon>Echinodermata</taxon>
        <taxon>Eleutherozoa</taxon>
        <taxon>Echinozoa</taxon>
        <taxon>Echinoidea</taxon>
        <taxon>Euechinoidea</taxon>
        <taxon>Echinacea</taxon>
        <taxon>Camarodonta</taxon>
        <taxon>Echinidea</taxon>
        <taxon>Strongylocentrotidae</taxon>
        <taxon>Strongylocentrotus</taxon>
    </lineage>
</organism>